<evidence type="ECO:0000313" key="4">
    <source>
        <dbReference type="Proteomes" id="UP001057702"/>
    </source>
</evidence>
<keyword evidence="4" id="KW-1185">Reference proteome</keyword>
<name>A0ABT1Q8D0_9ACTN</name>
<keyword evidence="3" id="KW-0067">ATP-binding</keyword>
<dbReference type="Gene3D" id="3.30.565.10">
    <property type="entry name" value="Histidine kinase-like ATPase, C-terminal domain"/>
    <property type="match status" value="1"/>
</dbReference>
<keyword evidence="1" id="KW-0808">Transferase</keyword>
<comment type="caution">
    <text evidence="3">The sequence shown here is derived from an EMBL/GenBank/DDBJ whole genome shotgun (WGS) entry which is preliminary data.</text>
</comment>
<dbReference type="GO" id="GO:0005524">
    <property type="term" value="F:ATP binding"/>
    <property type="evidence" value="ECO:0007669"/>
    <property type="project" value="UniProtKB-KW"/>
</dbReference>
<protein>
    <submittedName>
        <fullName evidence="3">ATP-binding protein</fullName>
    </submittedName>
</protein>
<dbReference type="PANTHER" id="PTHR35526">
    <property type="entry name" value="ANTI-SIGMA-F FACTOR RSBW-RELATED"/>
    <property type="match status" value="1"/>
</dbReference>
<dbReference type="EMBL" id="JANFNG010000049">
    <property type="protein sequence ID" value="MCQ4085042.1"/>
    <property type="molecule type" value="Genomic_DNA"/>
</dbReference>
<evidence type="ECO:0000259" key="2">
    <source>
        <dbReference type="Pfam" id="PF13581"/>
    </source>
</evidence>
<reference evidence="3" key="1">
    <citation type="submission" date="2022-06" db="EMBL/GenBank/DDBJ databases">
        <title>Draft genome sequence of Streptomyces sp. RB6PN25 isolated from peat swamp forest in Thailand.</title>
        <authorList>
            <person name="Duangmal K."/>
            <person name="Klaysubun C."/>
        </authorList>
    </citation>
    <scope>NUCLEOTIDE SEQUENCE</scope>
    <source>
        <strain evidence="3">RB6PN25</strain>
    </source>
</reference>
<proteinExistence type="predicted"/>
<evidence type="ECO:0000313" key="3">
    <source>
        <dbReference type="EMBL" id="MCQ4085042.1"/>
    </source>
</evidence>
<sequence length="131" mass="14727">MESELPPIAPDFWQMRLRADPRHLAVVRRTVHTQLRLWGRDNLAREAAMCVTELLSNVHKHVASPECVLTLRGTEDGVHVTVSDSEPELPVVGEPDYLSERGRGMFLLSKTADEWGAVPTATGKDVWFVLR</sequence>
<keyword evidence="1" id="KW-0723">Serine/threonine-protein kinase</keyword>
<dbReference type="SUPFAM" id="SSF55874">
    <property type="entry name" value="ATPase domain of HSP90 chaperone/DNA topoisomerase II/histidine kinase"/>
    <property type="match status" value="1"/>
</dbReference>
<dbReference type="CDD" id="cd16936">
    <property type="entry name" value="HATPase_RsbW-like"/>
    <property type="match status" value="1"/>
</dbReference>
<dbReference type="InterPro" id="IPR050267">
    <property type="entry name" value="Anti-sigma-factor_SerPK"/>
</dbReference>
<keyword evidence="3" id="KW-0547">Nucleotide-binding</keyword>
<evidence type="ECO:0000256" key="1">
    <source>
        <dbReference type="ARBA" id="ARBA00022527"/>
    </source>
</evidence>
<organism evidence="3 4">
    <name type="scientific">Streptomyces humicola</name>
    <dbReference type="NCBI Taxonomy" id="2953240"/>
    <lineage>
        <taxon>Bacteria</taxon>
        <taxon>Bacillati</taxon>
        <taxon>Actinomycetota</taxon>
        <taxon>Actinomycetes</taxon>
        <taxon>Kitasatosporales</taxon>
        <taxon>Streptomycetaceae</taxon>
        <taxon>Streptomyces</taxon>
    </lineage>
</organism>
<dbReference type="RefSeq" id="WP_255924133.1">
    <property type="nucleotide sequence ID" value="NZ_JANFNG010000049.1"/>
</dbReference>
<accession>A0ABT1Q8D0</accession>
<dbReference type="InterPro" id="IPR036890">
    <property type="entry name" value="HATPase_C_sf"/>
</dbReference>
<dbReference type="PANTHER" id="PTHR35526:SF3">
    <property type="entry name" value="ANTI-SIGMA-F FACTOR RSBW"/>
    <property type="match status" value="1"/>
</dbReference>
<dbReference type="Proteomes" id="UP001057702">
    <property type="component" value="Unassembled WGS sequence"/>
</dbReference>
<gene>
    <name evidence="3" type="ORF">NGB36_31895</name>
</gene>
<dbReference type="InterPro" id="IPR003594">
    <property type="entry name" value="HATPase_dom"/>
</dbReference>
<feature type="domain" description="Histidine kinase/HSP90-like ATPase" evidence="2">
    <location>
        <begin position="18"/>
        <end position="128"/>
    </location>
</feature>
<keyword evidence="1" id="KW-0418">Kinase</keyword>
<dbReference type="Pfam" id="PF13581">
    <property type="entry name" value="HATPase_c_2"/>
    <property type="match status" value="1"/>
</dbReference>